<dbReference type="EMBL" id="DS677535">
    <property type="protein sequence ID" value="EEC03987.1"/>
    <property type="molecule type" value="Genomic_DNA"/>
</dbReference>
<evidence type="ECO:0000256" key="1">
    <source>
        <dbReference type="SAM" id="MobiDB-lite"/>
    </source>
</evidence>
<dbReference type="VEuPathDB" id="VectorBase:ISCW017501"/>
<keyword evidence="4" id="KW-1185">Reference proteome</keyword>
<reference evidence="3" key="2">
    <citation type="submission" date="2020-05" db="UniProtKB">
        <authorList>
            <consortium name="EnsemblMetazoa"/>
        </authorList>
    </citation>
    <scope>IDENTIFICATION</scope>
    <source>
        <strain evidence="3">wikel</strain>
    </source>
</reference>
<evidence type="ECO:0000313" key="4">
    <source>
        <dbReference type="Proteomes" id="UP000001555"/>
    </source>
</evidence>
<feature type="region of interest" description="Disordered" evidence="1">
    <location>
        <begin position="94"/>
        <end position="131"/>
    </location>
</feature>
<evidence type="ECO:0000313" key="3">
    <source>
        <dbReference type="EnsemblMetazoa" id="ISCW017501-PA"/>
    </source>
</evidence>
<proteinExistence type="predicted"/>
<dbReference type="Proteomes" id="UP000001555">
    <property type="component" value="Unassembled WGS sequence"/>
</dbReference>
<dbReference type="EMBL" id="ABJB010283757">
    <property type="status" value="NOT_ANNOTATED_CDS"/>
    <property type="molecule type" value="Genomic_DNA"/>
</dbReference>
<name>B7PBL5_IXOSC</name>
<gene>
    <name evidence="2" type="ORF">IscW_ISCW017501</name>
</gene>
<reference evidence="2 4" key="1">
    <citation type="submission" date="2008-03" db="EMBL/GenBank/DDBJ databases">
        <title>Annotation of Ixodes scapularis.</title>
        <authorList>
            <consortium name="Ixodes scapularis Genome Project Consortium"/>
            <person name="Caler E."/>
            <person name="Hannick L.I."/>
            <person name="Bidwell S."/>
            <person name="Joardar V."/>
            <person name="Thiagarajan M."/>
            <person name="Amedeo P."/>
            <person name="Galinsky K.J."/>
            <person name="Schobel S."/>
            <person name="Inman J."/>
            <person name="Hostetler J."/>
            <person name="Miller J."/>
            <person name="Hammond M."/>
            <person name="Megy K."/>
            <person name="Lawson D."/>
            <person name="Kodira C."/>
            <person name="Sutton G."/>
            <person name="Meyer J."/>
            <person name="Hill C.A."/>
            <person name="Birren B."/>
            <person name="Nene V."/>
            <person name="Collins F."/>
            <person name="Alarcon-Chaidez F."/>
            <person name="Wikel S."/>
            <person name="Strausberg R."/>
        </authorList>
    </citation>
    <scope>NUCLEOTIDE SEQUENCE [LARGE SCALE GENOMIC DNA]</scope>
    <source>
        <strain evidence="4">Wikel</strain>
        <strain evidence="2">Wikel colony</strain>
    </source>
</reference>
<dbReference type="HOGENOM" id="CLU_1929867_0_0_1"/>
<protein>
    <submittedName>
        <fullName evidence="2 3">Uncharacterized protein</fullName>
    </submittedName>
</protein>
<dbReference type="VEuPathDB" id="VectorBase:ISCI017501"/>
<dbReference type="AlphaFoldDB" id="B7PBL5"/>
<sequence>MAMGILNVALQEEKRSRAGLEPLELKALKRRTRQEGPRLENVDVFATKLEEESRKVELTVQTHKGVQTQEARRWHSGQEEATLLDQQRLQASTEYLPSDIPFQEEPDSGQLRTVRPREDFGGRAKLCSTAS</sequence>
<organism>
    <name type="scientific">Ixodes scapularis</name>
    <name type="common">Black-legged tick</name>
    <name type="synonym">Deer tick</name>
    <dbReference type="NCBI Taxonomy" id="6945"/>
    <lineage>
        <taxon>Eukaryota</taxon>
        <taxon>Metazoa</taxon>
        <taxon>Ecdysozoa</taxon>
        <taxon>Arthropoda</taxon>
        <taxon>Chelicerata</taxon>
        <taxon>Arachnida</taxon>
        <taxon>Acari</taxon>
        <taxon>Parasitiformes</taxon>
        <taxon>Ixodida</taxon>
        <taxon>Ixodoidea</taxon>
        <taxon>Ixodidae</taxon>
        <taxon>Ixodinae</taxon>
        <taxon>Ixodes</taxon>
    </lineage>
</organism>
<evidence type="ECO:0000313" key="2">
    <source>
        <dbReference type="EMBL" id="EEC03987.1"/>
    </source>
</evidence>
<dbReference type="InParanoid" id="B7PBL5"/>
<feature type="region of interest" description="Disordered" evidence="1">
    <location>
        <begin position="61"/>
        <end position="81"/>
    </location>
</feature>
<dbReference type="PaxDb" id="6945-B7PBL5"/>
<dbReference type="EnsemblMetazoa" id="ISCW017501-RA">
    <property type="protein sequence ID" value="ISCW017501-PA"/>
    <property type="gene ID" value="ISCW017501"/>
</dbReference>
<accession>B7PBL5</accession>